<evidence type="ECO:0000256" key="2">
    <source>
        <dbReference type="ARBA" id="ARBA00022490"/>
    </source>
</evidence>
<keyword evidence="8" id="KW-1185">Reference proteome</keyword>
<dbReference type="SMART" id="SM00347">
    <property type="entry name" value="HTH_MARR"/>
    <property type="match status" value="1"/>
</dbReference>
<dbReference type="InterPro" id="IPR055166">
    <property type="entry name" value="Transc_reg_Sar_Rot_HTH"/>
</dbReference>
<dbReference type="Gene3D" id="1.10.10.10">
    <property type="entry name" value="Winged helix-like DNA-binding domain superfamily/Winged helix DNA-binding domain"/>
    <property type="match status" value="1"/>
</dbReference>
<evidence type="ECO:0000259" key="6">
    <source>
        <dbReference type="PROSITE" id="PS50995"/>
    </source>
</evidence>
<sequence>MNKDSMLALDNQLCFAVYACSREIFRFYRPLLDELGLTYPQYLTLLVLWEEGELTVKELGSLLFLDSGTLTPMLKRMESAGLIRRQRSPKDERKVNVSLTKEGEALKEQARCIPETLLQKSDLPEKELRDLLGRLQGLQQQIRRLNDSNHDKE</sequence>
<dbReference type="GO" id="GO:0005737">
    <property type="term" value="C:cytoplasm"/>
    <property type="evidence" value="ECO:0007669"/>
    <property type="project" value="UniProtKB-SubCell"/>
</dbReference>
<dbReference type="SUPFAM" id="SSF46785">
    <property type="entry name" value="Winged helix' DNA-binding domain"/>
    <property type="match status" value="1"/>
</dbReference>
<dbReference type="PANTHER" id="PTHR33164">
    <property type="entry name" value="TRANSCRIPTIONAL REGULATOR, MARR FAMILY"/>
    <property type="match status" value="1"/>
</dbReference>
<reference evidence="7 8" key="1">
    <citation type="submission" date="2017-07" db="EMBL/GenBank/DDBJ databases">
        <title>The genome sequence of Paludifilum halophilum highlights mechanisms for microbial adaptation to high salt environemnts.</title>
        <authorList>
            <person name="Belbahri L."/>
        </authorList>
    </citation>
    <scope>NUCLEOTIDE SEQUENCE [LARGE SCALE GENOMIC DNA]</scope>
    <source>
        <strain evidence="7 8">DSM 102817</strain>
    </source>
</reference>
<dbReference type="GO" id="GO:0006950">
    <property type="term" value="P:response to stress"/>
    <property type="evidence" value="ECO:0007669"/>
    <property type="project" value="TreeGrafter"/>
</dbReference>
<comment type="subcellular location">
    <subcellularLocation>
        <location evidence="1">Cytoplasm</location>
    </subcellularLocation>
</comment>
<dbReference type="RefSeq" id="WP_094263122.1">
    <property type="nucleotide sequence ID" value="NZ_NOWF01000002.1"/>
</dbReference>
<dbReference type="AlphaFoldDB" id="A0A235B905"/>
<accession>A0A235B905</accession>
<dbReference type="InterPro" id="IPR036388">
    <property type="entry name" value="WH-like_DNA-bd_sf"/>
</dbReference>
<keyword evidence="2" id="KW-0963">Cytoplasm</keyword>
<dbReference type="Proteomes" id="UP000215459">
    <property type="component" value="Unassembled WGS sequence"/>
</dbReference>
<comment type="caution">
    <text evidence="7">The sequence shown here is derived from an EMBL/GenBank/DDBJ whole genome shotgun (WGS) entry which is preliminary data.</text>
</comment>
<evidence type="ECO:0000256" key="5">
    <source>
        <dbReference type="ARBA" id="ARBA00023163"/>
    </source>
</evidence>
<dbReference type="PRINTS" id="PR00598">
    <property type="entry name" value="HTHMARR"/>
</dbReference>
<dbReference type="GO" id="GO:0003677">
    <property type="term" value="F:DNA binding"/>
    <property type="evidence" value="ECO:0007669"/>
    <property type="project" value="UniProtKB-KW"/>
</dbReference>
<protein>
    <submittedName>
        <fullName evidence="7">MarR family transcriptional regulator</fullName>
    </submittedName>
</protein>
<dbReference type="InterPro" id="IPR036390">
    <property type="entry name" value="WH_DNA-bd_sf"/>
</dbReference>
<gene>
    <name evidence="7" type="ORF">CHM34_02970</name>
</gene>
<dbReference type="InterPro" id="IPR000835">
    <property type="entry name" value="HTH_MarR-typ"/>
</dbReference>
<dbReference type="EMBL" id="NOWF01000002">
    <property type="protein sequence ID" value="OYD08774.1"/>
    <property type="molecule type" value="Genomic_DNA"/>
</dbReference>
<organism evidence="7 8">
    <name type="scientific">Paludifilum halophilum</name>
    <dbReference type="NCBI Taxonomy" id="1642702"/>
    <lineage>
        <taxon>Bacteria</taxon>
        <taxon>Bacillati</taxon>
        <taxon>Bacillota</taxon>
        <taxon>Bacilli</taxon>
        <taxon>Bacillales</taxon>
        <taxon>Thermoactinomycetaceae</taxon>
        <taxon>Paludifilum</taxon>
    </lineage>
</organism>
<keyword evidence="5" id="KW-0804">Transcription</keyword>
<dbReference type="Pfam" id="PF22381">
    <property type="entry name" value="Staph_reg_Sar_Rot"/>
    <property type="match status" value="1"/>
</dbReference>
<evidence type="ECO:0000256" key="4">
    <source>
        <dbReference type="ARBA" id="ARBA00023125"/>
    </source>
</evidence>
<dbReference type="PROSITE" id="PS50995">
    <property type="entry name" value="HTH_MARR_2"/>
    <property type="match status" value="1"/>
</dbReference>
<proteinExistence type="predicted"/>
<keyword evidence="3" id="KW-0805">Transcription regulation</keyword>
<keyword evidence="4" id="KW-0238">DNA-binding</keyword>
<dbReference type="FunFam" id="1.10.10.10:FF:000163">
    <property type="entry name" value="MarR family transcriptional regulator"/>
    <property type="match status" value="1"/>
</dbReference>
<evidence type="ECO:0000313" key="7">
    <source>
        <dbReference type="EMBL" id="OYD08774.1"/>
    </source>
</evidence>
<dbReference type="GO" id="GO:0003700">
    <property type="term" value="F:DNA-binding transcription factor activity"/>
    <property type="evidence" value="ECO:0007669"/>
    <property type="project" value="InterPro"/>
</dbReference>
<feature type="domain" description="HTH marR-type" evidence="6">
    <location>
        <begin position="10"/>
        <end position="137"/>
    </location>
</feature>
<dbReference type="InterPro" id="IPR039422">
    <property type="entry name" value="MarR/SlyA-like"/>
</dbReference>
<dbReference type="PANTHER" id="PTHR33164:SF5">
    <property type="entry name" value="ORGANIC HYDROPEROXIDE RESISTANCE TRANSCRIPTIONAL REGULATOR"/>
    <property type="match status" value="1"/>
</dbReference>
<dbReference type="OrthoDB" id="9806864at2"/>
<evidence type="ECO:0000256" key="3">
    <source>
        <dbReference type="ARBA" id="ARBA00023015"/>
    </source>
</evidence>
<evidence type="ECO:0000256" key="1">
    <source>
        <dbReference type="ARBA" id="ARBA00004496"/>
    </source>
</evidence>
<name>A0A235B905_9BACL</name>
<evidence type="ECO:0000313" key="8">
    <source>
        <dbReference type="Proteomes" id="UP000215459"/>
    </source>
</evidence>